<gene>
    <name evidence="2" type="ORF">HBR001_LOCUS1288</name>
</gene>
<sequence length="1125" mass="125011">MTSADAAAVRHTRVVRGGLTWPAVRGARLLNALTPMSCDGKDNGEEEGEEERDREEEEANRNDQRGARDCPYEVELCVPAAGHVALVLVRRTSAVPLNPSARRCHTTTSSAPAPPTPADPRVVYVLDALPPSSWGPRDDRTRTRSAQRAQSLLQQVDELELLQELFAPQTRAAGGKDGSVLIKAPLLCARFDCRVVSIRFVQSEAKHYYEGLRRSRRREGSKGLGDASASFQSAPSSREAATSSRVVSSASPLRCVVAREDGMAFMWEWQADLFQWVFLNKLCFLENPNLKWTRPVVAFTTSDIPLDCKMPGSSLGTRSSNGNEIGPSGGTEFVWWSTATKHEPKLKVRRLRFERAIDALRATDVVVGNAFVPKPLCHDVVQLLSSKLGLFVVSRSQGVFFRSSVASLKTVTVDWHEVFSLDKAAATPEMSQMIMCLHSVTGELVILHRKSGEIYIVTPKSPNMSTVSNSGAQDNESCTYLFARKITTLARWQQDSSDALSGDDQAFGVIDVVAHRHIFLVLTCSLLRVHMLITGELLETVSLPNALARSPQRRAEGNKCKFWTIPGSASSVGLWAPCGFWTIRLPKAKAVAAALHQPQSEKQRGQREFPEAAFLAVKDYGMGDLHLDAVRYGLDILARLTPSAMDLSQSHPEVWERVWNTVSSPALVLALLDNRAESEHVVRELTQHVASVYAAARRIRSHGRLSGSCAPSACEHHLHRLTPANLESLHHLSNWIVLAKRKLARLGATGAKTPTPPNTESSSGCSDNRPYPAMSKLTAVLANRDDLSIAQDERHNIQRKDSILDPEDTRNFRLSRKLRPMSSLRFAAGCGTSSERQGHQWLLQLESFLLDGVAFKNGHRSSGNRRVMRADTAPSHRLFHSERVLTDFRHVAASSFSKHMYLESTSRLYLLYEPASLLPFIQCVDRFSPRLFSLTGHQSLSRSRAERALTLFPPLEFFTNKVLRAKERTDGQAAKSSLLAYADLLSYCDYHSEACRALLQCHFYEESKRKFLLLLESLQDVRDPCDGEQMEKAQIWTAASKAVFFMILEYCTSHCSSTELNAVLMLKPAHVDMLLVLRAVRTALSRRKHQQQREDDGACATGPTVGHLRLVLVSLMQQRRMGASM</sequence>
<comment type="caution">
    <text evidence="2">The sequence shown here is derived from an EMBL/GenBank/DDBJ whole genome shotgun (WGS) entry which is preliminary data.</text>
</comment>
<dbReference type="Proteomes" id="UP001162031">
    <property type="component" value="Unassembled WGS sequence"/>
</dbReference>
<organism evidence="2 3">
    <name type="scientific">Hyaloperonospora brassicae</name>
    <name type="common">Brassica downy mildew</name>
    <name type="synonym">Peronospora brassicae</name>
    <dbReference type="NCBI Taxonomy" id="162125"/>
    <lineage>
        <taxon>Eukaryota</taxon>
        <taxon>Sar</taxon>
        <taxon>Stramenopiles</taxon>
        <taxon>Oomycota</taxon>
        <taxon>Peronosporomycetes</taxon>
        <taxon>Peronosporales</taxon>
        <taxon>Peronosporaceae</taxon>
        <taxon>Hyaloperonospora</taxon>
    </lineage>
</organism>
<protein>
    <recommendedName>
        <fullName evidence="4">RAVE complex protein Rav1 C-terminal domain-containing protein</fullName>
    </recommendedName>
</protein>
<name>A0AAV0T868_HYABA</name>
<keyword evidence="3" id="KW-1185">Reference proteome</keyword>
<feature type="region of interest" description="Disordered" evidence="1">
    <location>
        <begin position="34"/>
        <end position="66"/>
    </location>
</feature>
<dbReference type="AlphaFoldDB" id="A0AAV0T868"/>
<dbReference type="EMBL" id="CANTFL010000136">
    <property type="protein sequence ID" value="CAI5714678.1"/>
    <property type="molecule type" value="Genomic_DNA"/>
</dbReference>
<evidence type="ECO:0000313" key="3">
    <source>
        <dbReference type="Proteomes" id="UP001162031"/>
    </source>
</evidence>
<feature type="region of interest" description="Disordered" evidence="1">
    <location>
        <begin position="99"/>
        <end position="120"/>
    </location>
</feature>
<feature type="region of interest" description="Disordered" evidence="1">
    <location>
        <begin position="747"/>
        <end position="769"/>
    </location>
</feature>
<reference evidence="2" key="1">
    <citation type="submission" date="2022-12" db="EMBL/GenBank/DDBJ databases">
        <authorList>
            <person name="Webb A."/>
        </authorList>
    </citation>
    <scope>NUCLEOTIDE SEQUENCE</scope>
    <source>
        <strain evidence="2">Hp1</strain>
    </source>
</reference>
<evidence type="ECO:0000256" key="1">
    <source>
        <dbReference type="SAM" id="MobiDB-lite"/>
    </source>
</evidence>
<evidence type="ECO:0000313" key="2">
    <source>
        <dbReference type="EMBL" id="CAI5714678.1"/>
    </source>
</evidence>
<evidence type="ECO:0008006" key="4">
    <source>
        <dbReference type="Google" id="ProtNLM"/>
    </source>
</evidence>
<feature type="compositionally biased region" description="Acidic residues" evidence="1">
    <location>
        <begin position="44"/>
        <end position="58"/>
    </location>
</feature>
<accession>A0AAV0T868</accession>
<proteinExistence type="predicted"/>